<keyword evidence="4" id="KW-0560">Oxidoreductase</keyword>
<keyword evidence="3" id="KW-0521">NADP</keyword>
<dbReference type="InterPro" id="IPR047122">
    <property type="entry name" value="Trans-enoyl_RdTase-like"/>
</dbReference>
<dbReference type="CDD" id="cd08249">
    <property type="entry name" value="enoyl_reductase_like"/>
    <property type="match status" value="1"/>
</dbReference>
<dbReference type="GO" id="GO:0016651">
    <property type="term" value="F:oxidoreductase activity, acting on NAD(P)H"/>
    <property type="evidence" value="ECO:0007669"/>
    <property type="project" value="InterPro"/>
</dbReference>
<feature type="domain" description="Enoyl reductase (ER)" evidence="5">
    <location>
        <begin position="36"/>
        <end position="375"/>
    </location>
</feature>
<dbReference type="SUPFAM" id="SSF51735">
    <property type="entry name" value="NAD(P)-binding Rossmann-fold domains"/>
    <property type="match status" value="1"/>
</dbReference>
<protein>
    <recommendedName>
        <fullName evidence="5">Enoyl reductase (ER) domain-containing protein</fullName>
    </recommendedName>
</protein>
<comment type="caution">
    <text evidence="6">The sequence shown here is derived from an EMBL/GenBank/DDBJ whole genome shotgun (WGS) entry which is preliminary data.</text>
</comment>
<reference evidence="6 7" key="1">
    <citation type="journal article" date="2018" name="IMA Fungus">
        <title>IMA Genome-F 9: Draft genome sequence of Annulohypoxylon stygium, Aspergillus mulundensis, Berkeleyomyces basicola (syn. Thielaviopsis basicola), Ceratocystis smalleyi, two Cercospora beticola strains, Coleophoma cylindrospora, Fusarium fracticaudum, Phialophora cf. hyalina, and Morchella septimelata.</title>
        <authorList>
            <person name="Wingfield B.D."/>
            <person name="Bills G.F."/>
            <person name="Dong Y."/>
            <person name="Huang W."/>
            <person name="Nel W.J."/>
            <person name="Swalarsk-Parry B.S."/>
            <person name="Vaghefi N."/>
            <person name="Wilken P.M."/>
            <person name="An Z."/>
            <person name="de Beer Z.W."/>
            <person name="De Vos L."/>
            <person name="Chen L."/>
            <person name="Duong T.A."/>
            <person name="Gao Y."/>
            <person name="Hammerbacher A."/>
            <person name="Kikkert J.R."/>
            <person name="Li Y."/>
            <person name="Li H."/>
            <person name="Li K."/>
            <person name="Li Q."/>
            <person name="Liu X."/>
            <person name="Ma X."/>
            <person name="Naidoo K."/>
            <person name="Pethybridge S.J."/>
            <person name="Sun J."/>
            <person name="Steenkamp E.T."/>
            <person name="van der Nest M.A."/>
            <person name="van Wyk S."/>
            <person name="Wingfield M.J."/>
            <person name="Xiong C."/>
            <person name="Yue Q."/>
            <person name="Zhang X."/>
        </authorList>
    </citation>
    <scope>NUCLEOTIDE SEQUENCE [LARGE SCALE GENOMIC DNA]</scope>
    <source>
        <strain evidence="6 7">DSM 5745</strain>
    </source>
</reference>
<dbReference type="PANTHER" id="PTHR45348:SF1">
    <property type="entry name" value="TRANS-ENOYL REDUCTASE STHE"/>
    <property type="match status" value="1"/>
</dbReference>
<evidence type="ECO:0000256" key="1">
    <source>
        <dbReference type="ARBA" id="ARBA00008072"/>
    </source>
</evidence>
<dbReference type="Proteomes" id="UP000256690">
    <property type="component" value="Unassembled WGS sequence"/>
</dbReference>
<keyword evidence="2" id="KW-0547">Nucleotide-binding</keyword>
<dbReference type="Gene3D" id="3.40.50.720">
    <property type="entry name" value="NAD(P)-binding Rossmann-like Domain"/>
    <property type="match status" value="1"/>
</dbReference>
<evidence type="ECO:0000259" key="5">
    <source>
        <dbReference type="SMART" id="SM00829"/>
    </source>
</evidence>
<dbReference type="EMBL" id="PVWQ01000016">
    <property type="protein sequence ID" value="RDW61770.1"/>
    <property type="molecule type" value="Genomic_DNA"/>
</dbReference>
<proteinExistence type="inferred from homology"/>
<dbReference type="OrthoDB" id="48317at2759"/>
<evidence type="ECO:0000313" key="6">
    <source>
        <dbReference type="EMBL" id="RDW61770.1"/>
    </source>
</evidence>
<keyword evidence="7" id="KW-1185">Reference proteome</keyword>
<sequence length="387" mass="40902">MAPSYAHHLPAGFSPAVLYLPAAKQTAIVQESNGKSTIDANAPLPTPEPDMVVVHVVAVSINPADWKIPLRFPAPGALNGCDFAGIVLAIGPDAAKVHPTLRPGDRVCGGVHGANPIDPGTGAFAEMVAAHADLVLRMPDTMTWEQGAVLGGSVLSTLSIALYHSLGLTGTPESPVEGDPTPVLVYGGSTSTGTAALQILRRQACSGYKPITTCSPHSSALVQAHGATECFNYRSDACGSEIKRATNGRLRHVLDIITDMPSQLACFTAFGRLGGKYACLERPNPNLPRSRLIKVDMVVGLAATGKEIALRDGYERAANPELRKTAARLFRSVQGMLDKGEFVPHPAKVLEGRFEGVLEGLRVLREGVTGVKLVVFIDESEGHRMID</sequence>
<dbReference type="AlphaFoldDB" id="A0A3D8QJB9"/>
<accession>A0A3D8QJB9</accession>
<dbReference type="PANTHER" id="PTHR45348">
    <property type="entry name" value="HYPOTHETICAL OXIDOREDUCTASE (EUROFUNG)"/>
    <property type="match status" value="1"/>
</dbReference>
<dbReference type="RefSeq" id="XP_026598901.1">
    <property type="nucleotide sequence ID" value="XM_026752458.1"/>
</dbReference>
<dbReference type="GO" id="GO:0000166">
    <property type="term" value="F:nucleotide binding"/>
    <property type="evidence" value="ECO:0007669"/>
    <property type="project" value="UniProtKB-KW"/>
</dbReference>
<dbReference type="GeneID" id="38120812"/>
<dbReference type="InterPro" id="IPR036291">
    <property type="entry name" value="NAD(P)-bd_dom_sf"/>
</dbReference>
<evidence type="ECO:0000256" key="4">
    <source>
        <dbReference type="ARBA" id="ARBA00023002"/>
    </source>
</evidence>
<dbReference type="Gene3D" id="3.90.180.10">
    <property type="entry name" value="Medium-chain alcohol dehydrogenases, catalytic domain"/>
    <property type="match status" value="1"/>
</dbReference>
<dbReference type="InterPro" id="IPR013154">
    <property type="entry name" value="ADH-like_N"/>
</dbReference>
<dbReference type="Pfam" id="PF08240">
    <property type="entry name" value="ADH_N"/>
    <property type="match status" value="1"/>
</dbReference>
<dbReference type="InterPro" id="IPR011032">
    <property type="entry name" value="GroES-like_sf"/>
</dbReference>
<dbReference type="STRING" id="1810919.A0A3D8QJB9"/>
<organism evidence="6 7">
    <name type="scientific">Aspergillus mulundensis</name>
    <dbReference type="NCBI Taxonomy" id="1810919"/>
    <lineage>
        <taxon>Eukaryota</taxon>
        <taxon>Fungi</taxon>
        <taxon>Dikarya</taxon>
        <taxon>Ascomycota</taxon>
        <taxon>Pezizomycotina</taxon>
        <taxon>Eurotiomycetes</taxon>
        <taxon>Eurotiomycetidae</taxon>
        <taxon>Eurotiales</taxon>
        <taxon>Aspergillaceae</taxon>
        <taxon>Aspergillus</taxon>
        <taxon>Aspergillus subgen. Nidulantes</taxon>
    </lineage>
</organism>
<name>A0A3D8QJB9_9EURO</name>
<comment type="similarity">
    <text evidence="1">Belongs to the zinc-containing alcohol dehydrogenase family.</text>
</comment>
<gene>
    <name evidence="6" type="ORF">DSM5745_10442</name>
</gene>
<evidence type="ECO:0000313" key="7">
    <source>
        <dbReference type="Proteomes" id="UP000256690"/>
    </source>
</evidence>
<evidence type="ECO:0000256" key="2">
    <source>
        <dbReference type="ARBA" id="ARBA00022741"/>
    </source>
</evidence>
<dbReference type="SUPFAM" id="SSF50129">
    <property type="entry name" value="GroES-like"/>
    <property type="match status" value="1"/>
</dbReference>
<evidence type="ECO:0000256" key="3">
    <source>
        <dbReference type="ARBA" id="ARBA00022857"/>
    </source>
</evidence>
<dbReference type="InterPro" id="IPR020843">
    <property type="entry name" value="ER"/>
</dbReference>
<dbReference type="SMART" id="SM00829">
    <property type="entry name" value="PKS_ER"/>
    <property type="match status" value="1"/>
</dbReference>